<reference evidence="12 13" key="1">
    <citation type="journal article" date="2010" name="Nature">
        <title>The Ectocarpus genome and the independent evolution of multicellularity in brown algae.</title>
        <authorList>
            <person name="Cock J.M."/>
            <person name="Sterck L."/>
            <person name="Rouze P."/>
            <person name="Scornet D."/>
            <person name="Allen A.E."/>
            <person name="Amoutzias G."/>
            <person name="Anthouard V."/>
            <person name="Artiguenave F."/>
            <person name="Aury J.M."/>
            <person name="Badger J.H."/>
            <person name="Beszteri B."/>
            <person name="Billiau K."/>
            <person name="Bonnet E."/>
            <person name="Bothwell J.H."/>
            <person name="Bowler C."/>
            <person name="Boyen C."/>
            <person name="Brownlee C."/>
            <person name="Carrano C.J."/>
            <person name="Charrier B."/>
            <person name="Cho G.Y."/>
            <person name="Coelho S.M."/>
            <person name="Collen J."/>
            <person name="Corre E."/>
            <person name="Da Silva C."/>
            <person name="Delage L."/>
            <person name="Delaroque N."/>
            <person name="Dittami S.M."/>
            <person name="Doulbeau S."/>
            <person name="Elias M."/>
            <person name="Farnham G."/>
            <person name="Gachon C.M."/>
            <person name="Gschloessl B."/>
            <person name="Heesch S."/>
            <person name="Jabbari K."/>
            <person name="Jubin C."/>
            <person name="Kawai H."/>
            <person name="Kimura K."/>
            <person name="Kloareg B."/>
            <person name="Kupper F.C."/>
            <person name="Lang D."/>
            <person name="Le Bail A."/>
            <person name="Leblanc C."/>
            <person name="Lerouge P."/>
            <person name="Lohr M."/>
            <person name="Lopez P.J."/>
            <person name="Martens C."/>
            <person name="Maumus F."/>
            <person name="Michel G."/>
            <person name="Miranda-Saavedra D."/>
            <person name="Morales J."/>
            <person name="Moreau H."/>
            <person name="Motomura T."/>
            <person name="Nagasato C."/>
            <person name="Napoli C.A."/>
            <person name="Nelson D.R."/>
            <person name="Nyvall-Collen P."/>
            <person name="Peters A.F."/>
            <person name="Pommier C."/>
            <person name="Potin P."/>
            <person name="Poulain J."/>
            <person name="Quesneville H."/>
            <person name="Read B."/>
            <person name="Rensing S.A."/>
            <person name="Ritter A."/>
            <person name="Rousvoal S."/>
            <person name="Samanta M."/>
            <person name="Samson G."/>
            <person name="Schroeder D.C."/>
            <person name="Segurens B."/>
            <person name="Strittmatter M."/>
            <person name="Tonon T."/>
            <person name="Tregear J.W."/>
            <person name="Valentin K."/>
            <person name="von Dassow P."/>
            <person name="Yamagishi T."/>
            <person name="Van de Peer Y."/>
            <person name="Wincker P."/>
        </authorList>
    </citation>
    <scope>NUCLEOTIDE SEQUENCE [LARGE SCALE GENOMIC DNA]</scope>
    <source>
        <strain evidence="13">Ec32 / CCAP1310/4</strain>
    </source>
</reference>
<feature type="compositionally biased region" description="Polar residues" evidence="8">
    <location>
        <begin position="289"/>
        <end position="299"/>
    </location>
</feature>
<evidence type="ECO:0000259" key="9">
    <source>
        <dbReference type="Pfam" id="PF00082"/>
    </source>
</evidence>
<feature type="domain" description="Peptidase S8/S53" evidence="9">
    <location>
        <begin position="413"/>
        <end position="676"/>
    </location>
</feature>
<dbReference type="eggNOG" id="KOG4266">
    <property type="taxonomic scope" value="Eukaryota"/>
</dbReference>
<organism evidence="12 13">
    <name type="scientific">Ectocarpus siliculosus</name>
    <name type="common">Brown alga</name>
    <name type="synonym">Conferva siliculosa</name>
    <dbReference type="NCBI Taxonomy" id="2880"/>
    <lineage>
        <taxon>Eukaryota</taxon>
        <taxon>Sar</taxon>
        <taxon>Stramenopiles</taxon>
        <taxon>Ochrophyta</taxon>
        <taxon>PX clade</taxon>
        <taxon>Phaeophyceae</taxon>
        <taxon>Ectocarpales</taxon>
        <taxon>Ectocarpaceae</taxon>
        <taxon>Ectocarpus</taxon>
    </lineage>
</organism>
<dbReference type="AlphaFoldDB" id="D7FUM0"/>
<name>D7FUM0_ECTSI</name>
<dbReference type="GO" id="GO:0006508">
    <property type="term" value="P:proteolysis"/>
    <property type="evidence" value="ECO:0007669"/>
    <property type="project" value="UniProtKB-KW"/>
</dbReference>
<feature type="active site" description="Charge relay system" evidence="7">
    <location>
        <position position="453"/>
    </location>
</feature>
<sequence length="1129" mass="119552">MKPRQQPEEPESPEIPASTSGPRGEVLAQYVVQWTDFHPLEDHNSLLSRALGGFDRCGSGGCEASDVHGSSDARARDSVDASSTSTSTRSGREEDERRRSSGNGNDEVDNNGGGDPSSCGCCWELVERVNPATSSGKFPSDFSLVRLRYQATEASDVDLAHLSKIDRTSPLEDNPAQPEHEEEQAKCRVGGGQDGGNRDACPGARVGDRAAGIPGNACEEGRYRGVPCVRAAAEEAVGALRAHRWVKGVFREKALTRGVFAARDVDPPREQLFSSPVGQDGGDIDNGSKKTPLSPSDPNAATEGQGDRSGPSLRSYKGGEPREPLGGAAIADSGGEIEANGHITMTVGGTADSKRRGERCPGAEGERGARRQLDGGTALAAAGGEGRLRGSSRGEFVDAGEQGKPLRDHGFTGKGIRVAIFDTGLEAGGHDFDNVVEQINWTNEPTLKDTVGHGTHVAGVIGGRDQGCSGFAPDADLYIFRVFSGEQVSYTSWFLDAFNYALFLGVDIVNLSIGGPDFKDQPFVDKVRELSANGVVVFSAVGNDGPLYGTQHNPADQMDTIGVGAVSASGRGVASFQSRGMTTWELPGGYGRVKPDLVAVGQFVLGPKAGGPLGQCSGISGTSVACPVVAGAAALLASTVPPDRRRDIVNPASIKQVLTESARRVKEAGVFEQGAGALDVAAAFVLLSRYTPRASLLPPQLDLTDPYMWPFSRQPLYYGAQPVVFNVTVANGMGVTGHITSLSWAEERTSQRAAGRDGDVLDVKAEFSDVLWPWSGFLALSLTVSESGRDFQGLVLGKLEVTVESEAGPGETQPRTTNAVLPVTVSVIRTPPRHRRLLWDQFHSVPYPPAYFPRDYLGDDADMLDRLGDHPHTNFRTLFEALLDAGYYVEILGSDWSCFDAESYGALLVVDPEAELGQDEKAKLEMDVNQRGLSVVVFADWYSTDVMSKVRFVDDNTRMPWEPVTGGSNVPAINDFLLPAFGMALGGTVFDGVVSLPGGELHLASGNAVSRMPPGSLLVSASSLRGIALRGGGGYLSPGVLHMDVPVIGAFDTKSGDSPEGSRGRVFLFGDSSCADDAALSRVGGSGSGHANGGLGGGSDCLWLFESAVRYACEIYLPFNKVCVWEWLY</sequence>
<evidence type="ECO:0000256" key="6">
    <source>
        <dbReference type="ARBA" id="ARBA00023619"/>
    </source>
</evidence>
<keyword evidence="4 7" id="KW-0720">Serine protease</keyword>
<proteinExistence type="inferred from homology"/>
<dbReference type="PROSITE" id="PS00138">
    <property type="entry name" value="SUBTILASE_SER"/>
    <property type="match status" value="1"/>
</dbReference>
<evidence type="ECO:0000259" key="10">
    <source>
        <dbReference type="Pfam" id="PF23090"/>
    </source>
</evidence>
<dbReference type="STRING" id="2880.D7FUM0"/>
<feature type="domain" description="MBTPS1 fourth" evidence="10">
    <location>
        <begin position="831"/>
        <end position="1079"/>
    </location>
</feature>
<dbReference type="PROSITE" id="PS51892">
    <property type="entry name" value="SUBTILASE"/>
    <property type="match status" value="1"/>
</dbReference>
<dbReference type="InterPro" id="IPR000209">
    <property type="entry name" value="Peptidase_S8/S53_dom"/>
</dbReference>
<dbReference type="GO" id="GO:0004252">
    <property type="term" value="F:serine-type endopeptidase activity"/>
    <property type="evidence" value="ECO:0007669"/>
    <property type="project" value="UniProtKB-UniRule"/>
</dbReference>
<feature type="compositionally biased region" description="Basic and acidic residues" evidence="8">
    <location>
        <begin position="352"/>
        <end position="370"/>
    </location>
</feature>
<evidence type="ECO:0000256" key="8">
    <source>
        <dbReference type="SAM" id="MobiDB-lite"/>
    </source>
</evidence>
<dbReference type="GO" id="GO:0005794">
    <property type="term" value="C:Golgi apparatus"/>
    <property type="evidence" value="ECO:0007669"/>
    <property type="project" value="TreeGrafter"/>
</dbReference>
<dbReference type="Gene3D" id="3.40.50.200">
    <property type="entry name" value="Peptidase S8/S53 domain"/>
    <property type="match status" value="1"/>
</dbReference>
<keyword evidence="2 7" id="KW-0645">Protease</keyword>
<dbReference type="InParanoid" id="D7FUM0"/>
<dbReference type="Proteomes" id="UP000002630">
    <property type="component" value="Linkage Group LG30"/>
</dbReference>
<feature type="region of interest" description="Disordered" evidence="8">
    <location>
        <begin position="1"/>
        <end position="24"/>
    </location>
</feature>
<evidence type="ECO:0000256" key="7">
    <source>
        <dbReference type="PROSITE-ProRule" id="PRU01240"/>
    </source>
</evidence>
<dbReference type="PANTHER" id="PTHR43806">
    <property type="entry name" value="PEPTIDASE S8"/>
    <property type="match status" value="1"/>
</dbReference>
<comment type="similarity">
    <text evidence="1 7">Belongs to the peptidase S8 family.</text>
</comment>
<feature type="compositionally biased region" description="Basic and acidic residues" evidence="8">
    <location>
        <begin position="90"/>
        <end position="99"/>
    </location>
</feature>
<evidence type="ECO:0000256" key="4">
    <source>
        <dbReference type="ARBA" id="ARBA00022825"/>
    </source>
</evidence>
<feature type="active site" description="Charge relay system" evidence="7">
    <location>
        <position position="422"/>
    </location>
</feature>
<feature type="domain" description="MBTPS1 third" evidence="11">
    <location>
        <begin position="698"/>
        <end position="830"/>
    </location>
</feature>
<dbReference type="InterPro" id="IPR022398">
    <property type="entry name" value="Peptidase_S8_His-AS"/>
</dbReference>
<comment type="catalytic activity">
    <reaction evidence="5">
        <text>Hydrolysis of proteins with broad specificity for peptide bonds, and a preference for a large uncharged residue in P1. Hydrolyzes peptide amides.</text>
        <dbReference type="EC" id="3.4.21.62"/>
    </reaction>
</comment>
<feature type="region of interest" description="Disordered" evidence="8">
    <location>
        <begin position="61"/>
        <end position="113"/>
    </location>
</feature>
<evidence type="ECO:0000256" key="1">
    <source>
        <dbReference type="ARBA" id="ARBA00011073"/>
    </source>
</evidence>
<feature type="region of interest" description="Disordered" evidence="8">
    <location>
        <begin position="166"/>
        <end position="203"/>
    </location>
</feature>
<protein>
    <recommendedName>
        <fullName evidence="6">subtilisin</fullName>
        <ecNumber evidence="6">3.4.21.62</ecNumber>
    </recommendedName>
</protein>
<dbReference type="InterPro" id="IPR023828">
    <property type="entry name" value="Peptidase_S8_Ser-AS"/>
</dbReference>
<dbReference type="InterPro" id="IPR057060">
    <property type="entry name" value="MBTPS1_3rd"/>
</dbReference>
<dbReference type="InterPro" id="IPR015500">
    <property type="entry name" value="Peptidase_S8_subtilisin-rel"/>
</dbReference>
<dbReference type="Pfam" id="PF23094">
    <property type="entry name" value="MBTPS1_3rd"/>
    <property type="match status" value="1"/>
</dbReference>
<feature type="region of interest" description="Disordered" evidence="8">
    <location>
        <begin position="382"/>
        <end position="405"/>
    </location>
</feature>
<evidence type="ECO:0000256" key="2">
    <source>
        <dbReference type="ARBA" id="ARBA00022670"/>
    </source>
</evidence>
<dbReference type="EMBL" id="FN648457">
    <property type="protein sequence ID" value="CBJ31676.1"/>
    <property type="molecule type" value="Genomic_DNA"/>
</dbReference>
<dbReference type="InterPro" id="IPR036852">
    <property type="entry name" value="Peptidase_S8/S53_dom_sf"/>
</dbReference>
<feature type="compositionally biased region" description="Low complexity" evidence="8">
    <location>
        <begin position="80"/>
        <end position="89"/>
    </location>
</feature>
<feature type="compositionally biased region" description="Basic and acidic residues" evidence="8">
    <location>
        <begin position="65"/>
        <end position="79"/>
    </location>
</feature>
<dbReference type="PROSITE" id="PS00137">
    <property type="entry name" value="SUBTILASE_HIS"/>
    <property type="match status" value="1"/>
</dbReference>
<feature type="region of interest" description="Disordered" evidence="8">
    <location>
        <begin position="267"/>
        <end position="370"/>
    </location>
</feature>
<dbReference type="PANTHER" id="PTHR43806:SF7">
    <property type="entry name" value="MEMBRANE-BOUND TRANSCRIPTION FACTOR SITE-1 PROTEASE"/>
    <property type="match status" value="1"/>
</dbReference>
<evidence type="ECO:0000256" key="5">
    <source>
        <dbReference type="ARBA" id="ARBA00023529"/>
    </source>
</evidence>
<evidence type="ECO:0000259" key="11">
    <source>
        <dbReference type="Pfam" id="PF23094"/>
    </source>
</evidence>
<dbReference type="Pfam" id="PF23090">
    <property type="entry name" value="MBTPS1_4th"/>
    <property type="match status" value="1"/>
</dbReference>
<feature type="active site" description="Charge relay system" evidence="7">
    <location>
        <position position="623"/>
    </location>
</feature>
<dbReference type="EMBL" id="FN649755">
    <property type="protein sequence ID" value="CBJ31676.1"/>
    <property type="molecule type" value="Genomic_DNA"/>
</dbReference>
<dbReference type="Pfam" id="PF00082">
    <property type="entry name" value="Peptidase_S8"/>
    <property type="match status" value="1"/>
</dbReference>
<dbReference type="SUPFAM" id="SSF52743">
    <property type="entry name" value="Subtilisin-like"/>
    <property type="match status" value="1"/>
</dbReference>
<keyword evidence="13" id="KW-1185">Reference proteome</keyword>
<accession>D7FUM0</accession>
<dbReference type="InterPro" id="IPR057032">
    <property type="entry name" value="MBTPS1_4th"/>
</dbReference>
<evidence type="ECO:0000256" key="3">
    <source>
        <dbReference type="ARBA" id="ARBA00022801"/>
    </source>
</evidence>
<dbReference type="EC" id="3.4.21.62" evidence="6"/>
<evidence type="ECO:0000313" key="13">
    <source>
        <dbReference type="Proteomes" id="UP000002630"/>
    </source>
</evidence>
<gene>
    <name evidence="12" type="ORF">Esi_0273_0028</name>
</gene>
<evidence type="ECO:0000313" key="12">
    <source>
        <dbReference type="EMBL" id="CBJ31676.1"/>
    </source>
</evidence>
<keyword evidence="3 7" id="KW-0378">Hydrolase</keyword>
<dbReference type="InterPro" id="IPR050131">
    <property type="entry name" value="Peptidase_S8_subtilisin-like"/>
</dbReference>
<dbReference type="PRINTS" id="PR00723">
    <property type="entry name" value="SUBTILISIN"/>
</dbReference>
<dbReference type="OrthoDB" id="1740355at2759"/>